<reference evidence="1 2" key="1">
    <citation type="journal article" date="2016" name="Nat. Commun.">
        <title>Thousands of microbial genomes shed light on interconnected biogeochemical processes in an aquifer system.</title>
        <authorList>
            <person name="Anantharaman K."/>
            <person name="Brown C.T."/>
            <person name="Hug L.A."/>
            <person name="Sharon I."/>
            <person name="Castelle C.J."/>
            <person name="Probst A.J."/>
            <person name="Thomas B.C."/>
            <person name="Singh A."/>
            <person name="Wilkins M.J."/>
            <person name="Karaoz U."/>
            <person name="Brodie E.L."/>
            <person name="Williams K.H."/>
            <person name="Hubbard S.S."/>
            <person name="Banfield J.F."/>
        </authorList>
    </citation>
    <scope>NUCLEOTIDE SEQUENCE [LARGE SCALE GENOMIC DNA]</scope>
</reference>
<comment type="caution">
    <text evidence="1">The sequence shown here is derived from an EMBL/GenBank/DDBJ whole genome shotgun (WGS) entry which is preliminary data.</text>
</comment>
<dbReference type="EMBL" id="MFRC01000023">
    <property type="protein sequence ID" value="OGH89823.1"/>
    <property type="molecule type" value="Genomic_DNA"/>
</dbReference>
<evidence type="ECO:0008006" key="3">
    <source>
        <dbReference type="Google" id="ProtNLM"/>
    </source>
</evidence>
<name>A0A1F6P1G8_9BACT</name>
<proteinExistence type="predicted"/>
<dbReference type="AlphaFoldDB" id="A0A1F6P1G8"/>
<protein>
    <recommendedName>
        <fullName evidence="3">HipA-like C-terminal domain-containing protein</fullName>
    </recommendedName>
</protein>
<dbReference type="Proteomes" id="UP000178490">
    <property type="component" value="Unassembled WGS sequence"/>
</dbReference>
<accession>A0A1F6P1G8</accession>
<gene>
    <name evidence="1" type="ORF">A2537_02265</name>
</gene>
<evidence type="ECO:0000313" key="2">
    <source>
        <dbReference type="Proteomes" id="UP000178490"/>
    </source>
</evidence>
<organism evidence="1 2">
    <name type="scientific">Candidatus Magasanikbacteria bacterium RIFOXYD2_FULL_36_9</name>
    <dbReference type="NCBI Taxonomy" id="1798707"/>
    <lineage>
        <taxon>Bacteria</taxon>
        <taxon>Candidatus Magasanikiibacteriota</taxon>
    </lineage>
</organism>
<sequence>MFDERNKKCEYCGYPTETGEHHPLCYINFENKPDNSDEYFAVDTSKDDFFQRNLTNLTSDEIPLEDIDVKDAEAFKRFSFAKDTDGNIWLYRKIEARGITMKFSQKREAVSRLAKELDAPVIECRTLTVDGEEVFATRFLQNAIDGRLQYAPNSINIAQAKDLSVLWVFNYLICNKGDLQVLSTSMGRAILADFGISGHIPDDIDVEREKIDEYRNFIGGVENRINEDVVKGFVAKIKTLPDIFFESIVKVVDDEKTREQILESLKWRRDNIEKIFRLMK</sequence>
<evidence type="ECO:0000313" key="1">
    <source>
        <dbReference type="EMBL" id="OGH89823.1"/>
    </source>
</evidence>